<sequence>VLAAILGAVCGAAGSYLAVCMGRVPTGPVIVVVLFVVFAFSMLFSPHRSLTQIRVSRRRALAAQAEGN</sequence>
<feature type="transmembrane region" description="Helical" evidence="1">
    <location>
        <begin position="27"/>
        <end position="44"/>
    </location>
</feature>
<keyword evidence="1" id="KW-0472">Membrane</keyword>
<reference evidence="2" key="1">
    <citation type="submission" date="2013-12" db="EMBL/GenBank/DDBJ databases">
        <title>A Varibaculum cambriense genome reconstructed from a premature infant gut community with otherwise low bacterial novelty that shifts toward anaerobic metabolism during the third week of life.</title>
        <authorList>
            <person name="Brown C.T."/>
            <person name="Sharon I."/>
            <person name="Thomas B.C."/>
            <person name="Castelle C.J."/>
            <person name="Morowitz M.J."/>
            <person name="Banfield J.F."/>
        </authorList>
    </citation>
    <scope>NUCLEOTIDE SEQUENCE</scope>
</reference>
<comment type="caution">
    <text evidence="2">The sequence shown here is derived from an EMBL/GenBank/DDBJ whole genome shotgun (WGS) entry which is preliminary data.</text>
</comment>
<feature type="non-terminal residue" evidence="2">
    <location>
        <position position="1"/>
    </location>
</feature>
<proteinExistence type="predicted"/>
<evidence type="ECO:0000313" key="2">
    <source>
        <dbReference type="EMBL" id="ETJ38148.1"/>
    </source>
</evidence>
<protein>
    <submittedName>
        <fullName evidence="2">Mn2+, Zn2+ ABC superfamily ATP binding cassette transporter, membrane protein</fullName>
    </submittedName>
</protein>
<organism evidence="2">
    <name type="scientific">human gut metagenome</name>
    <dbReference type="NCBI Taxonomy" id="408170"/>
    <lineage>
        <taxon>unclassified sequences</taxon>
        <taxon>metagenomes</taxon>
        <taxon>organismal metagenomes</taxon>
    </lineage>
</organism>
<accession>W1Y6H4</accession>
<evidence type="ECO:0000256" key="1">
    <source>
        <dbReference type="SAM" id="Phobius"/>
    </source>
</evidence>
<gene>
    <name evidence="2" type="ORF">Q604_UNBC07713G0002</name>
</gene>
<keyword evidence="1" id="KW-1133">Transmembrane helix</keyword>
<dbReference type="AlphaFoldDB" id="W1Y6H4"/>
<dbReference type="EMBL" id="AZMM01007713">
    <property type="protein sequence ID" value="ETJ38148.1"/>
    <property type="molecule type" value="Genomic_DNA"/>
</dbReference>
<keyword evidence="1" id="KW-0812">Transmembrane</keyword>
<name>W1Y6H4_9ZZZZ</name>